<reference evidence="16 17" key="1">
    <citation type="submission" date="2022-11" db="EMBL/GenBank/DDBJ databases">
        <title>Whole genome sequence of Eschrichtius robustus ER-17-0199.</title>
        <authorList>
            <person name="Bruniche-Olsen A."/>
            <person name="Black A.N."/>
            <person name="Fields C.J."/>
            <person name="Walden K."/>
            <person name="Dewoody J.A."/>
        </authorList>
    </citation>
    <scope>NUCLEOTIDE SEQUENCE [LARGE SCALE GENOMIC DNA]</scope>
    <source>
        <strain evidence="16">ER-17-0199</strain>
        <tissue evidence="16">Blubber</tissue>
    </source>
</reference>
<dbReference type="Gene3D" id="2.60.490.10">
    <property type="entry name" value="atp-gated p2x4 ion channel domain"/>
    <property type="match status" value="1"/>
</dbReference>
<comment type="function">
    <text evidence="14">Receptor for ATP that acts as a ligand-gated ion channel.</text>
</comment>
<keyword evidence="17" id="KW-1185">Reference proteome</keyword>
<keyword evidence="4" id="KW-1003">Cell membrane</keyword>
<keyword evidence="9" id="KW-1015">Disulfide bond</keyword>
<evidence type="ECO:0000256" key="14">
    <source>
        <dbReference type="RuleBase" id="RU000681"/>
    </source>
</evidence>
<dbReference type="PRINTS" id="PR01310">
    <property type="entry name" value="P2X3RECEPTOR"/>
</dbReference>
<evidence type="ECO:0000256" key="10">
    <source>
        <dbReference type="ARBA" id="ARBA00023180"/>
    </source>
</evidence>
<evidence type="ECO:0000256" key="13">
    <source>
        <dbReference type="ARBA" id="ARBA00036634"/>
    </source>
</evidence>
<evidence type="ECO:0000256" key="4">
    <source>
        <dbReference type="ARBA" id="ARBA00022475"/>
    </source>
</evidence>
<comment type="catalytic activity">
    <reaction evidence="13">
        <text>Ca(2+)(in) = Ca(2+)(out)</text>
        <dbReference type="Rhea" id="RHEA:29671"/>
        <dbReference type="ChEBI" id="CHEBI:29108"/>
    </reaction>
</comment>
<evidence type="ECO:0000256" key="12">
    <source>
        <dbReference type="ARBA" id="ARBA00023303"/>
    </source>
</evidence>
<keyword evidence="5" id="KW-0812">Transmembrane</keyword>
<comment type="caution">
    <text evidence="16">The sequence shown here is derived from an EMBL/GenBank/DDBJ whole genome shotgun (WGS) entry which is preliminary data.</text>
</comment>
<keyword evidence="11" id="KW-1071">Ligand-gated ion channel</keyword>
<dbReference type="InterPro" id="IPR059116">
    <property type="entry name" value="P2X_receptor"/>
</dbReference>
<evidence type="ECO:0000256" key="8">
    <source>
        <dbReference type="ARBA" id="ARBA00023136"/>
    </source>
</evidence>
<dbReference type="Proteomes" id="UP001159641">
    <property type="component" value="Unassembled WGS sequence"/>
</dbReference>
<dbReference type="PANTHER" id="PTHR10125:SF8">
    <property type="entry name" value="P2X PURINOCEPTOR 3"/>
    <property type="match status" value="1"/>
</dbReference>
<dbReference type="EMBL" id="JAIQCJ010000544">
    <property type="protein sequence ID" value="KAJ8795856.1"/>
    <property type="molecule type" value="Genomic_DNA"/>
</dbReference>
<evidence type="ECO:0000256" key="11">
    <source>
        <dbReference type="ARBA" id="ARBA00023286"/>
    </source>
</evidence>
<accession>A0AB34HW14</accession>
<dbReference type="GO" id="GO:0001614">
    <property type="term" value="F:purinergic nucleotide receptor activity"/>
    <property type="evidence" value="ECO:0007669"/>
    <property type="project" value="InterPro"/>
</dbReference>
<dbReference type="PRINTS" id="PR01307">
    <property type="entry name" value="P2XRECEPTOR"/>
</dbReference>
<evidence type="ECO:0000256" key="5">
    <source>
        <dbReference type="ARBA" id="ARBA00022692"/>
    </source>
</evidence>
<dbReference type="FunFam" id="2.60.490.10:FF:000001">
    <property type="entry name" value="P2X purinoceptor"/>
    <property type="match status" value="1"/>
</dbReference>
<comment type="subcellular location">
    <subcellularLocation>
        <location evidence="1">Cell membrane</location>
        <topology evidence="1">Multi-pass membrane protein</topology>
    </subcellularLocation>
    <subcellularLocation>
        <location evidence="14">Membrane</location>
        <topology evidence="14">Multi-pass membrane protein</topology>
    </subcellularLocation>
</comment>
<dbReference type="GO" id="GO:0098794">
    <property type="term" value="C:postsynapse"/>
    <property type="evidence" value="ECO:0007669"/>
    <property type="project" value="GOC"/>
</dbReference>
<dbReference type="AlphaFoldDB" id="A0AB34HW14"/>
<proteinExistence type="inferred from homology"/>
<evidence type="ECO:0000313" key="17">
    <source>
        <dbReference type="Proteomes" id="UP001159641"/>
    </source>
</evidence>
<feature type="region of interest" description="Disordered" evidence="15">
    <location>
        <begin position="571"/>
        <end position="596"/>
    </location>
</feature>
<dbReference type="PROSITE" id="PS01212">
    <property type="entry name" value="P2X_RECEPTOR"/>
    <property type="match status" value="1"/>
</dbReference>
<dbReference type="Pfam" id="PF00864">
    <property type="entry name" value="P2X_receptor"/>
    <property type="match status" value="2"/>
</dbReference>
<organism evidence="16 17">
    <name type="scientific">Eschrichtius robustus</name>
    <name type="common">California gray whale</name>
    <name type="synonym">Eschrichtius gibbosus</name>
    <dbReference type="NCBI Taxonomy" id="9764"/>
    <lineage>
        <taxon>Eukaryota</taxon>
        <taxon>Metazoa</taxon>
        <taxon>Chordata</taxon>
        <taxon>Craniata</taxon>
        <taxon>Vertebrata</taxon>
        <taxon>Euteleostomi</taxon>
        <taxon>Mammalia</taxon>
        <taxon>Eutheria</taxon>
        <taxon>Laurasiatheria</taxon>
        <taxon>Artiodactyla</taxon>
        <taxon>Whippomorpha</taxon>
        <taxon>Cetacea</taxon>
        <taxon>Mysticeti</taxon>
        <taxon>Eschrichtiidae</taxon>
        <taxon>Eschrichtius</taxon>
    </lineage>
</organism>
<protein>
    <recommendedName>
        <fullName evidence="14">P2X purinoceptor</fullName>
    </recommendedName>
</protein>
<evidence type="ECO:0000256" key="1">
    <source>
        <dbReference type="ARBA" id="ARBA00004651"/>
    </source>
</evidence>
<keyword evidence="10" id="KW-0325">Glycoprotein</keyword>
<evidence type="ECO:0000256" key="9">
    <source>
        <dbReference type="ARBA" id="ARBA00023157"/>
    </source>
</evidence>
<dbReference type="GO" id="GO:0004931">
    <property type="term" value="F:extracellularly ATP-gated monoatomic cation channel activity"/>
    <property type="evidence" value="ECO:0007669"/>
    <property type="project" value="InterPro"/>
</dbReference>
<evidence type="ECO:0000256" key="2">
    <source>
        <dbReference type="ARBA" id="ARBA00009848"/>
    </source>
</evidence>
<dbReference type="Gene3D" id="1.10.287.940">
    <property type="entry name" value="atp-gated p2x4 ion channel"/>
    <property type="match status" value="1"/>
</dbReference>
<evidence type="ECO:0000256" key="6">
    <source>
        <dbReference type="ARBA" id="ARBA00022989"/>
    </source>
</evidence>
<feature type="region of interest" description="Disordered" evidence="15">
    <location>
        <begin position="112"/>
        <end position="138"/>
    </location>
</feature>
<dbReference type="InterPro" id="IPR001429">
    <property type="entry name" value="P2X_purnocptor"/>
</dbReference>
<keyword evidence="12 14" id="KW-0407">Ion channel</keyword>
<keyword evidence="3 14" id="KW-0813">Transport</keyword>
<keyword evidence="8" id="KW-0472">Membrane</keyword>
<dbReference type="GO" id="GO:0005524">
    <property type="term" value="F:ATP binding"/>
    <property type="evidence" value="ECO:0007669"/>
    <property type="project" value="InterPro"/>
</dbReference>
<evidence type="ECO:0000256" key="7">
    <source>
        <dbReference type="ARBA" id="ARBA00023065"/>
    </source>
</evidence>
<keyword evidence="14" id="KW-0675">Receptor</keyword>
<name>A0AB34HW14_ESCRO</name>
<keyword evidence="7 14" id="KW-0406">Ion transport</keyword>
<gene>
    <name evidence="16" type="ORF">J1605_002618</name>
</gene>
<comment type="similarity">
    <text evidence="2 14">Belongs to the P2X receptor family.</text>
</comment>
<dbReference type="InterPro" id="IPR027309">
    <property type="entry name" value="P2X_extracellular_dom_sf"/>
</dbReference>
<dbReference type="InterPro" id="IPR003046">
    <property type="entry name" value="P2X3_purnocptor"/>
</dbReference>
<dbReference type="NCBIfam" id="TIGR00863">
    <property type="entry name" value="P2X"/>
    <property type="match status" value="1"/>
</dbReference>
<evidence type="ECO:0000313" key="16">
    <source>
        <dbReference type="EMBL" id="KAJ8795856.1"/>
    </source>
</evidence>
<dbReference type="PANTHER" id="PTHR10125">
    <property type="entry name" value="P2X PURINOCEPTOR"/>
    <property type="match status" value="1"/>
</dbReference>
<dbReference type="GO" id="GO:0070588">
    <property type="term" value="P:calcium ion transmembrane transport"/>
    <property type="evidence" value="ECO:0007669"/>
    <property type="project" value="TreeGrafter"/>
</dbReference>
<evidence type="ECO:0000256" key="15">
    <source>
        <dbReference type="SAM" id="MobiDB-lite"/>
    </source>
</evidence>
<evidence type="ECO:0000256" key="3">
    <source>
        <dbReference type="ARBA" id="ARBA00022448"/>
    </source>
</evidence>
<dbReference type="GO" id="GO:0005886">
    <property type="term" value="C:plasma membrane"/>
    <property type="evidence" value="ECO:0007669"/>
    <property type="project" value="UniProtKB-SubCell"/>
</dbReference>
<keyword evidence="6" id="KW-1133">Transmembrane helix</keyword>
<sequence>MNCISDFFTYETTKSVVVKSWTIGIINRAVQLLIISYFVGCLSFSPLGAHSLFRGATSQKLASAAAIGDLIPRCVLFPSPGRNAQSPLGVGLPKRPPPSCILWAPEVEEEDPWGLSPQKQRGSAWPEDPTSDRDPGTIRELLPSASANIRGPQRWVFLHEKAYQVRDTAIESSVVTKVKGFGHYANRVMDVSDYVTPPQVGSPYLPRGARPPMGEPRPLQEPVRVLHAPVFPQSEEKFRCVSDSQCGPERFPGVGILTGRCVNYSSELRTCEIQGWCPTEVDTVEMPVMMEAENFTIFIKNSIRFPLFNFEKGNLLPSLTAADLKTCRFHPDKAPFCPILRVGDVVKFAGQDFAKLASTGGVLGIKIGWVCDLDKAWDQCIPKYSFTRLDSVSEKSSVSPGYNFRFAKYYKTENGSEYRTLLKAFGIRFDVLVYGNAGKFDIIPTIISSVAAFTSVGVVSAAPLGSVRRPLRVRPQLAGFGQAVTLSFPDREPNLLPSPPCWASPCVNISSPGELTPSTAAPDLLQSPRYKVPGTVLCDIILLNFLKGADQYKAKKFEEVNETTLKVTASANPVYPSDQTTEEKQSTDSGAYSIGH</sequence>
<dbReference type="InterPro" id="IPR053792">
    <property type="entry name" value="P2X_RECEPTOR_CS"/>
</dbReference>
<dbReference type="GO" id="GO:0033198">
    <property type="term" value="P:response to ATP"/>
    <property type="evidence" value="ECO:0007669"/>
    <property type="project" value="InterPro"/>
</dbReference>